<evidence type="ECO:0000313" key="1">
    <source>
        <dbReference type="EMBL" id="KAJ8399563.1"/>
    </source>
</evidence>
<gene>
    <name evidence="1" type="ORF">AAFF_G00409740</name>
</gene>
<reference evidence="1" key="1">
    <citation type="journal article" date="2023" name="Science">
        <title>Genome structures resolve the early diversification of teleost fishes.</title>
        <authorList>
            <person name="Parey E."/>
            <person name="Louis A."/>
            <person name="Montfort J."/>
            <person name="Bouchez O."/>
            <person name="Roques C."/>
            <person name="Iampietro C."/>
            <person name="Lluch J."/>
            <person name="Castinel A."/>
            <person name="Donnadieu C."/>
            <person name="Desvignes T."/>
            <person name="Floi Bucao C."/>
            <person name="Jouanno E."/>
            <person name="Wen M."/>
            <person name="Mejri S."/>
            <person name="Dirks R."/>
            <person name="Jansen H."/>
            <person name="Henkel C."/>
            <person name="Chen W.J."/>
            <person name="Zahm M."/>
            <person name="Cabau C."/>
            <person name="Klopp C."/>
            <person name="Thompson A.W."/>
            <person name="Robinson-Rechavi M."/>
            <person name="Braasch I."/>
            <person name="Lecointre G."/>
            <person name="Bobe J."/>
            <person name="Postlethwait J.H."/>
            <person name="Berthelot C."/>
            <person name="Roest Crollius H."/>
            <person name="Guiguen Y."/>
        </authorList>
    </citation>
    <scope>NUCLEOTIDE SEQUENCE</scope>
    <source>
        <strain evidence="1">NC1722</strain>
    </source>
</reference>
<dbReference type="Proteomes" id="UP001221898">
    <property type="component" value="Unassembled WGS sequence"/>
</dbReference>
<organism evidence="1 2">
    <name type="scientific">Aldrovandia affinis</name>
    <dbReference type="NCBI Taxonomy" id="143900"/>
    <lineage>
        <taxon>Eukaryota</taxon>
        <taxon>Metazoa</taxon>
        <taxon>Chordata</taxon>
        <taxon>Craniata</taxon>
        <taxon>Vertebrata</taxon>
        <taxon>Euteleostomi</taxon>
        <taxon>Actinopterygii</taxon>
        <taxon>Neopterygii</taxon>
        <taxon>Teleostei</taxon>
        <taxon>Notacanthiformes</taxon>
        <taxon>Halosauridae</taxon>
        <taxon>Aldrovandia</taxon>
    </lineage>
</organism>
<dbReference type="EMBL" id="JAINUG010000082">
    <property type="protein sequence ID" value="KAJ8399563.1"/>
    <property type="molecule type" value="Genomic_DNA"/>
</dbReference>
<name>A0AAD7SC32_9TELE</name>
<comment type="caution">
    <text evidence="1">The sequence shown here is derived from an EMBL/GenBank/DDBJ whole genome shotgun (WGS) entry which is preliminary data.</text>
</comment>
<proteinExistence type="predicted"/>
<dbReference type="AlphaFoldDB" id="A0AAD7SC32"/>
<evidence type="ECO:0000313" key="2">
    <source>
        <dbReference type="Proteomes" id="UP001221898"/>
    </source>
</evidence>
<accession>A0AAD7SC32</accession>
<protein>
    <submittedName>
        <fullName evidence="1">Uncharacterized protein</fullName>
    </submittedName>
</protein>
<sequence length="70" mass="7669">MMAMISGLTPGDPALSIDMDAVMGWFKRTQVNKAPGPDNICPAQDYGPALDEFMEWCDTSCLELNVTKTK</sequence>
<keyword evidence="2" id="KW-1185">Reference proteome</keyword>